<proteinExistence type="predicted"/>
<dbReference type="RefSeq" id="WP_257634249.1">
    <property type="nucleotide sequence ID" value="NZ_JANIIC010000048.1"/>
</dbReference>
<dbReference type="Proteomes" id="UP001142400">
    <property type="component" value="Unassembled WGS sequence"/>
</dbReference>
<dbReference type="EMBL" id="JANIIC010000048">
    <property type="protein sequence ID" value="MCQ8833773.1"/>
    <property type="molecule type" value="Genomic_DNA"/>
</dbReference>
<dbReference type="AlphaFoldDB" id="A0A9X2RX39"/>
<keyword evidence="1" id="KW-1133">Transmembrane helix</keyword>
<sequence length="159" mass="16998">MATVDDLMTLATFAGSGFFLLVGHNLADHVTGQCDWQAAEKGAPTPEEVAAGASPRRGWRANLAHVGLYHLTLLVLGFLVWLVLPLDWSPAGVIAALAWSAGTHALLDRRWPVRWVLEHTGSPDFARLNVGGLNGMYAADQALHWFALGIAAVLLAVVP</sequence>
<gene>
    <name evidence="2" type="ORF">NQU54_33160</name>
</gene>
<protein>
    <submittedName>
        <fullName evidence="2">DUF3307 domain-containing protein</fullName>
    </submittedName>
</protein>
<keyword evidence="3" id="KW-1185">Reference proteome</keyword>
<accession>A0A9X2RX39</accession>
<evidence type="ECO:0000256" key="1">
    <source>
        <dbReference type="SAM" id="Phobius"/>
    </source>
</evidence>
<keyword evidence="1" id="KW-0812">Transmembrane</keyword>
<comment type="caution">
    <text evidence="2">The sequence shown here is derived from an EMBL/GenBank/DDBJ whole genome shotgun (WGS) entry which is preliminary data.</text>
</comment>
<evidence type="ECO:0000313" key="2">
    <source>
        <dbReference type="EMBL" id="MCQ8833773.1"/>
    </source>
</evidence>
<name>A0A9X2RX39_STRMQ</name>
<feature type="transmembrane region" description="Helical" evidence="1">
    <location>
        <begin position="142"/>
        <end position="158"/>
    </location>
</feature>
<keyword evidence="1" id="KW-0472">Membrane</keyword>
<evidence type="ECO:0000313" key="3">
    <source>
        <dbReference type="Proteomes" id="UP001142400"/>
    </source>
</evidence>
<reference evidence="2" key="1">
    <citation type="submission" date="2022-06" db="EMBL/GenBank/DDBJ databases">
        <title>WGS of actinobacteria.</title>
        <authorList>
            <person name="Thawai C."/>
        </authorList>
    </citation>
    <scope>NUCLEOTIDE SEQUENCE</scope>
    <source>
        <strain evidence="2">DSM 42010</strain>
    </source>
</reference>
<feature type="transmembrane region" description="Helical" evidence="1">
    <location>
        <begin position="66"/>
        <end position="84"/>
    </location>
</feature>
<organism evidence="2 3">
    <name type="scientific">Streptomyces malaysiensis subsp. samsunensis</name>
    <dbReference type="NCBI Taxonomy" id="459658"/>
    <lineage>
        <taxon>Bacteria</taxon>
        <taxon>Bacillati</taxon>
        <taxon>Actinomycetota</taxon>
        <taxon>Actinomycetes</taxon>
        <taxon>Kitasatosporales</taxon>
        <taxon>Streptomycetaceae</taxon>
        <taxon>Streptomyces</taxon>
        <taxon>Streptomyces violaceusniger group</taxon>
    </lineage>
</organism>